<gene>
    <name evidence="3" type="ORF">BCR36DRAFT_54405</name>
</gene>
<accession>A0A1Y1V9U2</accession>
<feature type="region of interest" description="Disordered" evidence="1">
    <location>
        <begin position="71"/>
        <end position="127"/>
    </location>
</feature>
<dbReference type="STRING" id="1754191.A0A1Y1V9U2"/>
<name>A0A1Y1V9U2_9FUNG</name>
<keyword evidence="2" id="KW-0732">Signal</keyword>
<dbReference type="Proteomes" id="UP000193719">
    <property type="component" value="Unassembled WGS sequence"/>
</dbReference>
<evidence type="ECO:0000256" key="1">
    <source>
        <dbReference type="SAM" id="MobiDB-lite"/>
    </source>
</evidence>
<dbReference type="PANTHER" id="PTHR40050:SF1">
    <property type="entry name" value="INNER SPORE COAT PROTEIN H"/>
    <property type="match status" value="1"/>
</dbReference>
<feature type="region of interest" description="Disordered" evidence="1">
    <location>
        <begin position="504"/>
        <end position="554"/>
    </location>
</feature>
<feature type="signal peptide" evidence="2">
    <location>
        <begin position="1"/>
        <end position="20"/>
    </location>
</feature>
<evidence type="ECO:0000256" key="2">
    <source>
        <dbReference type="SAM" id="SignalP"/>
    </source>
</evidence>
<dbReference type="AlphaFoldDB" id="A0A1Y1V9U2"/>
<dbReference type="EMBL" id="MCFH01000020">
    <property type="protein sequence ID" value="ORX50662.1"/>
    <property type="molecule type" value="Genomic_DNA"/>
</dbReference>
<evidence type="ECO:0000313" key="4">
    <source>
        <dbReference type="Proteomes" id="UP000193719"/>
    </source>
</evidence>
<protein>
    <recommendedName>
        <fullName evidence="5">Coth-domain-containing protein</fullName>
    </recommendedName>
</protein>
<dbReference type="PANTHER" id="PTHR40050">
    <property type="entry name" value="INNER SPORE COAT PROTEIN H"/>
    <property type="match status" value="1"/>
</dbReference>
<evidence type="ECO:0000313" key="3">
    <source>
        <dbReference type="EMBL" id="ORX50662.1"/>
    </source>
</evidence>
<proteinExistence type="predicted"/>
<feature type="compositionally biased region" description="Pro residues" evidence="1">
    <location>
        <begin position="97"/>
        <end position="114"/>
    </location>
</feature>
<reference evidence="3 4" key="1">
    <citation type="submission" date="2016-08" db="EMBL/GenBank/DDBJ databases">
        <title>Genomes of anaerobic fungi encode conserved fungal cellulosomes for biomass hydrolysis.</title>
        <authorList>
            <consortium name="DOE Joint Genome Institute"/>
            <person name="Haitjema C.H."/>
            <person name="Gilmore S.P."/>
            <person name="Henske J.K."/>
            <person name="Solomon K.V."/>
            <person name="De Groot R."/>
            <person name="Kuo A."/>
            <person name="Mondo S.J."/>
            <person name="Salamov A.A."/>
            <person name="Labutti K."/>
            <person name="Zhao Z."/>
            <person name="Chiniquy J."/>
            <person name="Barry K."/>
            <person name="Brewer H.M."/>
            <person name="Purvine S.O."/>
            <person name="Wright A.T."/>
            <person name="Boxma B."/>
            <person name="Van Alen T."/>
            <person name="Hackstein J.H."/>
            <person name="Baker S.E."/>
            <person name="Grigoriev I.V."/>
            <person name="O'Malley M.A."/>
        </authorList>
    </citation>
    <scope>NUCLEOTIDE SEQUENCE [LARGE SCALE GENOMIC DNA]</scope>
    <source>
        <strain evidence="4">finn</strain>
    </source>
</reference>
<evidence type="ECO:0008006" key="5">
    <source>
        <dbReference type="Google" id="ProtNLM"/>
    </source>
</evidence>
<dbReference type="InterPro" id="IPR014867">
    <property type="entry name" value="Spore_coat_CotH_CotH2/3/7"/>
</dbReference>
<feature type="compositionally biased region" description="Acidic residues" evidence="1">
    <location>
        <begin position="527"/>
        <end position="554"/>
    </location>
</feature>
<dbReference type="OrthoDB" id="10267127at2759"/>
<feature type="chain" id="PRO_5012711289" description="Coth-domain-containing protein" evidence="2">
    <location>
        <begin position="21"/>
        <end position="554"/>
    </location>
</feature>
<sequence length="554" mass="62332">MKFSTILSVALIALTSKVSANVVKDDFLKDTNRADLFTLTDNNIPDVYIDMEKDEFDRLIYSASVNGFNLNPDMIPPPPPGAPGNENNEFPGGPGGPGGPPPPGPDGPDGPGGPPGGGMSLVNPGTKEEQNVKIEDASLRLELNGENYIIPSLSISVGGEHSRNTQKVSFNIKCNKGKLLGRKVLRLRSNDGDATLMRSKLTCDLFNRLGLPSISANYVRLHLNGDFSGLYVIMDNYKSSWIKQYFDDKEVKNLYQCKPMFSDLSADSYLNCVNSDDERADDTEELKEFLATINAAKSREEIEDIMDVDAFIQGWILEYLLGSGDHMLINGKNYFLYKQPNGKWTVLYYDFDSMFGVEVDKYTFKIETAPELPFTKWYFLRPIVDVLVKNDEASFLKNLQYIVDKAFNPDVLFPHIDSLKKWIEPYIAEDRTEVDGVLPGRINTYGYTYGYDYDDFIKNTEYTMVDKAYGLKEWIQRRYNFICSYYDITCPGFEKPVTTDIEDEETEPVEVTTTADFEDVTSTPSSDNDDSNSEVEVDVDVDVNEEEDSAEDSN</sequence>
<comment type="caution">
    <text evidence="3">The sequence shown here is derived from an EMBL/GenBank/DDBJ whole genome shotgun (WGS) entry which is preliminary data.</text>
</comment>
<keyword evidence="4" id="KW-1185">Reference proteome</keyword>
<reference evidence="3 4" key="2">
    <citation type="submission" date="2016-08" db="EMBL/GenBank/DDBJ databases">
        <title>Pervasive Adenine N6-methylation of Active Genes in Fungi.</title>
        <authorList>
            <consortium name="DOE Joint Genome Institute"/>
            <person name="Mondo S.J."/>
            <person name="Dannebaum R.O."/>
            <person name="Kuo R.C."/>
            <person name="Labutti K."/>
            <person name="Haridas S."/>
            <person name="Kuo A."/>
            <person name="Salamov A."/>
            <person name="Ahrendt S.R."/>
            <person name="Lipzen A."/>
            <person name="Sullivan W."/>
            <person name="Andreopoulos W.B."/>
            <person name="Clum A."/>
            <person name="Lindquist E."/>
            <person name="Daum C."/>
            <person name="Ramamoorthy G.K."/>
            <person name="Gryganskyi A."/>
            <person name="Culley D."/>
            <person name="Magnuson J.K."/>
            <person name="James T.Y."/>
            <person name="O'Malley M.A."/>
            <person name="Stajich J.E."/>
            <person name="Spatafora J.W."/>
            <person name="Visel A."/>
            <person name="Grigoriev I.V."/>
        </authorList>
    </citation>
    <scope>NUCLEOTIDE SEQUENCE [LARGE SCALE GENOMIC DNA]</scope>
    <source>
        <strain evidence="4">finn</strain>
    </source>
</reference>
<dbReference type="Pfam" id="PF08757">
    <property type="entry name" value="CotH"/>
    <property type="match status" value="1"/>
</dbReference>
<organism evidence="3 4">
    <name type="scientific">Piromyces finnis</name>
    <dbReference type="NCBI Taxonomy" id="1754191"/>
    <lineage>
        <taxon>Eukaryota</taxon>
        <taxon>Fungi</taxon>
        <taxon>Fungi incertae sedis</taxon>
        <taxon>Chytridiomycota</taxon>
        <taxon>Chytridiomycota incertae sedis</taxon>
        <taxon>Neocallimastigomycetes</taxon>
        <taxon>Neocallimastigales</taxon>
        <taxon>Neocallimastigaceae</taxon>
        <taxon>Piromyces</taxon>
    </lineage>
</organism>